<name>A0A917RKX5_9ACTN</name>
<dbReference type="Gene3D" id="3.30.300.30">
    <property type="match status" value="1"/>
</dbReference>
<reference evidence="5" key="1">
    <citation type="journal article" date="2014" name="Int. J. Syst. Evol. Microbiol.">
        <title>Complete genome sequence of Corynebacterium casei LMG S-19264T (=DSM 44701T), isolated from a smear-ripened cheese.</title>
        <authorList>
            <consortium name="US DOE Joint Genome Institute (JGI-PGF)"/>
            <person name="Walter F."/>
            <person name="Albersmeier A."/>
            <person name="Kalinowski J."/>
            <person name="Ruckert C."/>
        </authorList>
    </citation>
    <scope>NUCLEOTIDE SEQUENCE</scope>
    <source>
        <strain evidence="5">JCM 13064</strain>
    </source>
</reference>
<comment type="caution">
    <text evidence="5">The sequence shown here is derived from an EMBL/GenBank/DDBJ whole genome shotgun (WGS) entry which is preliminary data.</text>
</comment>
<accession>A0A917RKX5</accession>
<dbReference type="InterPro" id="IPR020806">
    <property type="entry name" value="PKS_PP-bd"/>
</dbReference>
<organism evidence="5 6">
    <name type="scientific">Sphaerisporangium melleum</name>
    <dbReference type="NCBI Taxonomy" id="321316"/>
    <lineage>
        <taxon>Bacteria</taxon>
        <taxon>Bacillati</taxon>
        <taxon>Actinomycetota</taxon>
        <taxon>Actinomycetes</taxon>
        <taxon>Streptosporangiales</taxon>
        <taxon>Streptosporangiaceae</taxon>
        <taxon>Sphaerisporangium</taxon>
    </lineage>
</organism>
<dbReference type="InterPro" id="IPR029058">
    <property type="entry name" value="AB_hydrolase_fold"/>
</dbReference>
<dbReference type="GO" id="GO:0031177">
    <property type="term" value="F:phosphopantetheine binding"/>
    <property type="evidence" value="ECO:0007669"/>
    <property type="project" value="InterPro"/>
</dbReference>
<dbReference type="Gene3D" id="3.40.50.1820">
    <property type="entry name" value="alpha/beta hydrolase"/>
    <property type="match status" value="1"/>
</dbReference>
<dbReference type="EMBL" id="BMNT01000043">
    <property type="protein sequence ID" value="GGL11829.1"/>
    <property type="molecule type" value="Genomic_DNA"/>
</dbReference>
<evidence type="ECO:0000313" key="6">
    <source>
        <dbReference type="Proteomes" id="UP000645217"/>
    </source>
</evidence>
<dbReference type="GO" id="GO:0044550">
    <property type="term" value="P:secondary metabolite biosynthetic process"/>
    <property type="evidence" value="ECO:0007669"/>
    <property type="project" value="TreeGrafter"/>
</dbReference>
<feature type="region of interest" description="Disordered" evidence="3">
    <location>
        <begin position="55"/>
        <end position="78"/>
    </location>
</feature>
<dbReference type="Proteomes" id="UP000645217">
    <property type="component" value="Unassembled WGS sequence"/>
</dbReference>
<dbReference type="InterPro" id="IPR009081">
    <property type="entry name" value="PP-bd_ACP"/>
</dbReference>
<dbReference type="SMART" id="SM00823">
    <property type="entry name" value="PKS_PP"/>
    <property type="match status" value="1"/>
</dbReference>
<dbReference type="GO" id="GO:0043041">
    <property type="term" value="P:amino acid activation for nonribosomal peptide biosynthetic process"/>
    <property type="evidence" value="ECO:0007669"/>
    <property type="project" value="TreeGrafter"/>
</dbReference>
<dbReference type="SUPFAM" id="SSF56801">
    <property type="entry name" value="Acetyl-CoA synthetase-like"/>
    <property type="match status" value="1"/>
</dbReference>
<dbReference type="PANTHER" id="PTHR45527:SF1">
    <property type="entry name" value="FATTY ACID SYNTHASE"/>
    <property type="match status" value="1"/>
</dbReference>
<feature type="domain" description="Carrier" evidence="4">
    <location>
        <begin position="73"/>
        <end position="148"/>
    </location>
</feature>
<dbReference type="GO" id="GO:0005737">
    <property type="term" value="C:cytoplasm"/>
    <property type="evidence" value="ECO:0007669"/>
    <property type="project" value="TreeGrafter"/>
</dbReference>
<dbReference type="InterPro" id="IPR045851">
    <property type="entry name" value="AMP-bd_C_sf"/>
</dbReference>
<dbReference type="InterPro" id="IPR036736">
    <property type="entry name" value="ACP-like_sf"/>
</dbReference>
<evidence type="ECO:0000256" key="1">
    <source>
        <dbReference type="ARBA" id="ARBA00022450"/>
    </source>
</evidence>
<sequence>MNVPSGSFSAGSGGGVDVGEVRKFLGERLPGYAVPQTITVLDRFPLTANGKIDRAALSAQAVEPEGPPEEDPPPRPGLEERIAEIWAELLEIPPPGRGRSFFALGGDSLLATRFADIVRRRLGAELSMRRFFATPTIAGCAEAIGQEIGDPHSHEVEEGVL</sequence>
<keyword evidence="2" id="KW-0597">Phosphoprotein</keyword>
<dbReference type="SUPFAM" id="SSF47336">
    <property type="entry name" value="ACP-like"/>
    <property type="match status" value="1"/>
</dbReference>
<keyword evidence="1" id="KW-0596">Phosphopantetheine</keyword>
<dbReference type="Pfam" id="PF00550">
    <property type="entry name" value="PP-binding"/>
    <property type="match status" value="1"/>
</dbReference>
<keyword evidence="6" id="KW-1185">Reference proteome</keyword>
<evidence type="ECO:0000256" key="3">
    <source>
        <dbReference type="SAM" id="MobiDB-lite"/>
    </source>
</evidence>
<reference evidence="5" key="2">
    <citation type="submission" date="2020-09" db="EMBL/GenBank/DDBJ databases">
        <authorList>
            <person name="Sun Q."/>
            <person name="Ohkuma M."/>
        </authorList>
    </citation>
    <scope>NUCLEOTIDE SEQUENCE</scope>
    <source>
        <strain evidence="5">JCM 13064</strain>
    </source>
</reference>
<protein>
    <recommendedName>
        <fullName evidence="4">Carrier domain-containing protein</fullName>
    </recommendedName>
</protein>
<evidence type="ECO:0000259" key="4">
    <source>
        <dbReference type="PROSITE" id="PS50075"/>
    </source>
</evidence>
<dbReference type="PROSITE" id="PS50075">
    <property type="entry name" value="CARRIER"/>
    <property type="match status" value="1"/>
</dbReference>
<evidence type="ECO:0000313" key="5">
    <source>
        <dbReference type="EMBL" id="GGL11829.1"/>
    </source>
</evidence>
<dbReference type="PANTHER" id="PTHR45527">
    <property type="entry name" value="NONRIBOSOMAL PEPTIDE SYNTHETASE"/>
    <property type="match status" value="1"/>
</dbReference>
<dbReference type="AlphaFoldDB" id="A0A917RKX5"/>
<gene>
    <name evidence="5" type="ORF">GCM10007964_62310</name>
</gene>
<evidence type="ECO:0000256" key="2">
    <source>
        <dbReference type="ARBA" id="ARBA00022553"/>
    </source>
</evidence>
<proteinExistence type="predicted"/>